<evidence type="ECO:0000256" key="6">
    <source>
        <dbReference type="ARBA" id="ARBA00022763"/>
    </source>
</evidence>
<evidence type="ECO:0000256" key="4">
    <source>
        <dbReference type="ARBA" id="ARBA00022722"/>
    </source>
</evidence>
<reference evidence="11" key="1">
    <citation type="submission" date="2025-08" db="UniProtKB">
        <authorList>
            <consortium name="Ensembl"/>
        </authorList>
    </citation>
    <scope>IDENTIFICATION</scope>
</reference>
<reference evidence="11" key="2">
    <citation type="submission" date="2025-09" db="UniProtKB">
        <authorList>
            <consortium name="Ensembl"/>
        </authorList>
    </citation>
    <scope>IDENTIFICATION</scope>
</reference>
<keyword evidence="10" id="KW-0539">Nucleus</keyword>
<dbReference type="GO" id="GO:0070260">
    <property type="term" value="F:5'-tyrosyl-DNA phosphodiesterase activity"/>
    <property type="evidence" value="ECO:0007669"/>
    <property type="project" value="TreeGrafter"/>
</dbReference>
<evidence type="ECO:0000256" key="1">
    <source>
        <dbReference type="ARBA" id="ARBA00001936"/>
    </source>
</evidence>
<name>A0A8C1IJB0_CYPCA</name>
<dbReference type="GO" id="GO:0005737">
    <property type="term" value="C:cytoplasm"/>
    <property type="evidence" value="ECO:0007669"/>
    <property type="project" value="TreeGrafter"/>
</dbReference>
<dbReference type="InterPro" id="IPR036691">
    <property type="entry name" value="Endo/exonu/phosph_ase_sf"/>
</dbReference>
<evidence type="ECO:0000313" key="12">
    <source>
        <dbReference type="Proteomes" id="UP000694427"/>
    </source>
</evidence>
<organism evidence="11 12">
    <name type="scientific">Cyprinus carpio</name>
    <name type="common">Common carp</name>
    <dbReference type="NCBI Taxonomy" id="7962"/>
    <lineage>
        <taxon>Eukaryota</taxon>
        <taxon>Metazoa</taxon>
        <taxon>Chordata</taxon>
        <taxon>Craniata</taxon>
        <taxon>Vertebrata</taxon>
        <taxon>Euteleostomi</taxon>
        <taxon>Actinopterygii</taxon>
        <taxon>Neopterygii</taxon>
        <taxon>Teleostei</taxon>
        <taxon>Ostariophysi</taxon>
        <taxon>Cypriniformes</taxon>
        <taxon>Cyprinidae</taxon>
        <taxon>Cyprininae</taxon>
        <taxon>Cyprinus</taxon>
    </lineage>
</organism>
<evidence type="ECO:0000256" key="5">
    <source>
        <dbReference type="ARBA" id="ARBA00022723"/>
    </source>
</evidence>
<dbReference type="SUPFAM" id="SSF56219">
    <property type="entry name" value="DNase I-like"/>
    <property type="match status" value="1"/>
</dbReference>
<dbReference type="GO" id="GO:0004518">
    <property type="term" value="F:nuclease activity"/>
    <property type="evidence" value="ECO:0007669"/>
    <property type="project" value="UniProtKB-KW"/>
</dbReference>
<dbReference type="GO" id="GO:0003697">
    <property type="term" value="F:single-stranded DNA binding"/>
    <property type="evidence" value="ECO:0007669"/>
    <property type="project" value="TreeGrafter"/>
</dbReference>
<dbReference type="GO" id="GO:0016605">
    <property type="term" value="C:PML body"/>
    <property type="evidence" value="ECO:0007669"/>
    <property type="project" value="TreeGrafter"/>
</dbReference>
<keyword evidence="7" id="KW-0378">Hydrolase</keyword>
<dbReference type="GO" id="GO:0006302">
    <property type="term" value="P:double-strand break repair"/>
    <property type="evidence" value="ECO:0007669"/>
    <property type="project" value="TreeGrafter"/>
</dbReference>
<dbReference type="InterPro" id="IPR051547">
    <property type="entry name" value="TDP2-like"/>
</dbReference>
<evidence type="ECO:0000256" key="9">
    <source>
        <dbReference type="ARBA" id="ARBA00023204"/>
    </source>
</evidence>
<comment type="cofactor">
    <cofactor evidence="2">
        <name>Mg(2+)</name>
        <dbReference type="ChEBI" id="CHEBI:18420"/>
    </cofactor>
</comment>
<evidence type="ECO:0000256" key="10">
    <source>
        <dbReference type="ARBA" id="ARBA00023242"/>
    </source>
</evidence>
<sequence length="208" mass="24075">MLRKDRVQFLQSNMKYPTTEMGRNLLIAHVSFLVHPLCIITSHLESSQGRLNQLRKVWKQIKEAPEDHTVIFGGDTNLRDWEVVHDTKARGLPYGISEVWEMLGELEKSKYTWDTSINVNKEIPHSIRLRFDRLFLRAAAEGAQLWPESMTLIGLEKLKCDYSSAITSLRHQKSSVSMIDFNCYGLHMIIQLNESQCFINKSLLINEI</sequence>
<protein>
    <submittedName>
        <fullName evidence="11">Tyrosyl-DNA phosphodiesterase 2a</fullName>
    </submittedName>
</protein>
<dbReference type="Ensembl" id="ENSCCRT00010019889.1">
    <property type="protein sequence ID" value="ENSCCRP00010018244.1"/>
    <property type="gene ID" value="ENSCCRG00010007774.1"/>
</dbReference>
<keyword evidence="4" id="KW-0540">Nuclease</keyword>
<dbReference type="Gene3D" id="3.60.10.10">
    <property type="entry name" value="Endonuclease/exonuclease/phosphatase"/>
    <property type="match status" value="1"/>
</dbReference>
<dbReference type="PANTHER" id="PTHR15822">
    <property type="entry name" value="TRAF AND TNF RECEPTOR-ASSOCIATED PROTEIN"/>
    <property type="match status" value="1"/>
</dbReference>
<keyword evidence="12" id="KW-1185">Reference proteome</keyword>
<accession>A0A8C1IJB0</accession>
<keyword evidence="9" id="KW-0234">DNA repair</keyword>
<keyword evidence="5" id="KW-0479">Metal-binding</keyword>
<evidence type="ECO:0000256" key="2">
    <source>
        <dbReference type="ARBA" id="ARBA00001946"/>
    </source>
</evidence>
<dbReference type="PANTHER" id="PTHR15822:SF4">
    <property type="entry name" value="TYROSYL-DNA PHOSPHODIESTERASE 2"/>
    <property type="match status" value="1"/>
</dbReference>
<proteinExistence type="predicted"/>
<evidence type="ECO:0000256" key="3">
    <source>
        <dbReference type="ARBA" id="ARBA00004123"/>
    </source>
</evidence>
<dbReference type="AlphaFoldDB" id="A0A8C1IJB0"/>
<comment type="subcellular location">
    <subcellularLocation>
        <location evidence="3">Nucleus</location>
    </subcellularLocation>
</comment>
<evidence type="ECO:0000313" key="11">
    <source>
        <dbReference type="Ensembl" id="ENSCCRP00010018244.1"/>
    </source>
</evidence>
<dbReference type="GO" id="GO:0046872">
    <property type="term" value="F:metal ion binding"/>
    <property type="evidence" value="ECO:0007669"/>
    <property type="project" value="UniProtKB-KW"/>
</dbReference>
<dbReference type="Proteomes" id="UP000694427">
    <property type="component" value="Unplaced"/>
</dbReference>
<comment type="cofactor">
    <cofactor evidence="1">
        <name>Mn(2+)</name>
        <dbReference type="ChEBI" id="CHEBI:29035"/>
    </cofactor>
</comment>
<keyword evidence="6" id="KW-0227">DNA damage</keyword>
<evidence type="ECO:0000256" key="7">
    <source>
        <dbReference type="ARBA" id="ARBA00022801"/>
    </source>
</evidence>
<evidence type="ECO:0000256" key="8">
    <source>
        <dbReference type="ARBA" id="ARBA00022842"/>
    </source>
</evidence>
<keyword evidence="8" id="KW-0460">Magnesium</keyword>